<evidence type="ECO:0000313" key="3">
    <source>
        <dbReference type="Proteomes" id="UP000564806"/>
    </source>
</evidence>
<proteinExistence type="predicted"/>
<dbReference type="RefSeq" id="WP_175370597.1">
    <property type="nucleotide sequence ID" value="NZ_JABWCS010000195.1"/>
</dbReference>
<protein>
    <submittedName>
        <fullName evidence="2">Uncharacterized protein</fullName>
    </submittedName>
</protein>
<keyword evidence="1" id="KW-0472">Membrane</keyword>
<accession>A0A850EKT7</accession>
<keyword evidence="3" id="KW-1185">Reference proteome</keyword>
<dbReference type="AlphaFoldDB" id="A0A850EKT7"/>
<evidence type="ECO:0000256" key="1">
    <source>
        <dbReference type="SAM" id="Phobius"/>
    </source>
</evidence>
<feature type="transmembrane region" description="Helical" evidence="1">
    <location>
        <begin position="18"/>
        <end position="37"/>
    </location>
</feature>
<comment type="caution">
    <text evidence="2">The sequence shown here is derived from an EMBL/GenBank/DDBJ whole genome shotgun (WGS) entry which is preliminary data.</text>
</comment>
<organism evidence="2 3">
    <name type="scientific">Paenibacillus agri</name>
    <dbReference type="NCBI Taxonomy" id="2744309"/>
    <lineage>
        <taxon>Bacteria</taxon>
        <taxon>Bacillati</taxon>
        <taxon>Bacillota</taxon>
        <taxon>Bacilli</taxon>
        <taxon>Bacillales</taxon>
        <taxon>Paenibacillaceae</taxon>
        <taxon>Paenibacillus</taxon>
    </lineage>
</organism>
<keyword evidence="1" id="KW-1133">Transmembrane helix</keyword>
<sequence length="50" mass="6258">MTNWIAFWKSNVMLEHPWVQPVYFVIIAFGLSFFTWFRKPRQERRKKPKD</sequence>
<reference evidence="2" key="1">
    <citation type="submission" date="2020-06" db="EMBL/GenBank/DDBJ databases">
        <title>Paenibacillus sp. nov., isolated from soil.</title>
        <authorList>
            <person name="Seo Y.L."/>
        </authorList>
    </citation>
    <scope>NUCLEOTIDE SEQUENCE [LARGE SCALE GENOMIC DNA]</scope>
    <source>
        <strain evidence="2">JW14</strain>
    </source>
</reference>
<keyword evidence="1" id="KW-0812">Transmembrane</keyword>
<gene>
    <name evidence="2" type="ORF">HPT30_06425</name>
</gene>
<name>A0A850EKT7_9BACL</name>
<dbReference type="Proteomes" id="UP000564806">
    <property type="component" value="Unassembled WGS sequence"/>
</dbReference>
<evidence type="ECO:0000313" key="2">
    <source>
        <dbReference type="EMBL" id="NUU59984.1"/>
    </source>
</evidence>
<dbReference type="EMBL" id="JABWCS010000195">
    <property type="protein sequence ID" value="NUU59984.1"/>
    <property type="molecule type" value="Genomic_DNA"/>
</dbReference>